<sequence length="414" mass="42731">MVTGCASDEDAPSAPIDAVDSGGPGLDGDVTSDGAASTDASEGGDAAIVCSPDGWCPTALPGAAIAAAEYLDPVFVPIDLHDVWVTPEHEAWAVAEQGYVLHWAAGAWSYVFGANVPLHTVWVAGPGDVWAGGPDGVVFHGTSSASAPGTFAFGKVELGVADDILRIRGTSASDILAITANGIFHSAGTSFEELSFPSAIPGDSAHVVSDMWKSDEDVWIAAREYSTCNKFGDTCDYQDHTLLVRWKHAADPNGDPSASFDRIPLALSCSGVTCAVVAGATAPDGSHYLVVKRPSLLPFSKPPQVAHVAPRDAGILDASAAGGNGDWVWSMDDAALAGTTPEGIWTAASTRAWIAASPGSVRRWDGQIWSIGRVAIGSPLTKRLHAIGGVVDGSGKADTWIVGENIALHRTESP</sequence>
<dbReference type="EMBL" id="CP012333">
    <property type="protein sequence ID" value="AKV02690.1"/>
    <property type="molecule type" value="Genomic_DNA"/>
</dbReference>
<evidence type="ECO:0000256" key="1">
    <source>
        <dbReference type="SAM" id="MobiDB-lite"/>
    </source>
</evidence>
<dbReference type="Proteomes" id="UP000064967">
    <property type="component" value="Chromosome"/>
</dbReference>
<dbReference type="STRING" id="1391654.AKJ09_09353"/>
<evidence type="ECO:0000313" key="3">
    <source>
        <dbReference type="Proteomes" id="UP000064967"/>
    </source>
</evidence>
<gene>
    <name evidence="2" type="ORF">AKJ09_09353</name>
</gene>
<evidence type="ECO:0000313" key="2">
    <source>
        <dbReference type="EMBL" id="AKV02690.1"/>
    </source>
</evidence>
<name>A0A0K1QBA6_9BACT</name>
<dbReference type="KEGG" id="llu:AKJ09_09353"/>
<protein>
    <recommendedName>
        <fullName evidence="4">Type IV fimbrial biogenesis protein PilY1</fullName>
    </recommendedName>
</protein>
<reference evidence="2 3" key="1">
    <citation type="submission" date="2015-08" db="EMBL/GenBank/DDBJ databases">
        <authorList>
            <person name="Babu N.S."/>
            <person name="Beckwith C.J."/>
            <person name="Beseler K.G."/>
            <person name="Brison A."/>
            <person name="Carone J.V."/>
            <person name="Caskin T.P."/>
            <person name="Diamond M."/>
            <person name="Durham M.E."/>
            <person name="Foxe J.M."/>
            <person name="Go M."/>
            <person name="Henderson B.A."/>
            <person name="Jones I.B."/>
            <person name="McGettigan J.A."/>
            <person name="Micheletti S.J."/>
            <person name="Nasrallah M.E."/>
            <person name="Ortiz D."/>
            <person name="Piller C.R."/>
            <person name="Privatt S.R."/>
            <person name="Schneider S.L."/>
            <person name="Sharp S."/>
            <person name="Smith T.C."/>
            <person name="Stanton J.D."/>
            <person name="Ullery H.E."/>
            <person name="Wilson R.J."/>
            <person name="Serrano M.G."/>
            <person name="Buck G."/>
            <person name="Lee V."/>
            <person name="Wang Y."/>
            <person name="Carvalho R."/>
            <person name="Voegtly L."/>
            <person name="Shi R."/>
            <person name="Duckworth R."/>
            <person name="Johnson A."/>
            <person name="Loviza R."/>
            <person name="Walstead R."/>
            <person name="Shah Z."/>
            <person name="Kiflezghi M."/>
            <person name="Wade K."/>
            <person name="Ball S.L."/>
            <person name="Bradley K.W."/>
            <person name="Asai D.J."/>
            <person name="Bowman C.A."/>
            <person name="Russell D.A."/>
            <person name="Pope W.H."/>
            <person name="Jacobs-Sera D."/>
            <person name="Hendrix R.W."/>
            <person name="Hatfull G.F."/>
        </authorList>
    </citation>
    <scope>NUCLEOTIDE SEQUENCE [LARGE SCALE GENOMIC DNA]</scope>
    <source>
        <strain evidence="2 3">DSM 27648</strain>
    </source>
</reference>
<evidence type="ECO:0008006" key="4">
    <source>
        <dbReference type="Google" id="ProtNLM"/>
    </source>
</evidence>
<proteinExistence type="predicted"/>
<keyword evidence="3" id="KW-1185">Reference proteome</keyword>
<dbReference type="AlphaFoldDB" id="A0A0K1QBA6"/>
<accession>A0A0K1QBA6</accession>
<organism evidence="2 3">
    <name type="scientific">Labilithrix luteola</name>
    <dbReference type="NCBI Taxonomy" id="1391654"/>
    <lineage>
        <taxon>Bacteria</taxon>
        <taxon>Pseudomonadati</taxon>
        <taxon>Myxococcota</taxon>
        <taxon>Polyangia</taxon>
        <taxon>Polyangiales</taxon>
        <taxon>Labilitrichaceae</taxon>
        <taxon>Labilithrix</taxon>
    </lineage>
</organism>
<feature type="region of interest" description="Disordered" evidence="1">
    <location>
        <begin position="1"/>
        <end position="43"/>
    </location>
</feature>